<accession>A0ABZ3JAB0</accession>
<proteinExistence type="predicted"/>
<evidence type="ECO:0008006" key="3">
    <source>
        <dbReference type="Google" id="ProtNLM"/>
    </source>
</evidence>
<evidence type="ECO:0000313" key="1">
    <source>
        <dbReference type="EMBL" id="XFO75075.1"/>
    </source>
</evidence>
<organism evidence="1 2">
    <name type="scientific">Sporomusa acidovorans (strain ATCC 49682 / DSM 3132 / Mol)</name>
    <dbReference type="NCBI Taxonomy" id="1123286"/>
    <lineage>
        <taxon>Bacteria</taxon>
        <taxon>Bacillati</taxon>
        <taxon>Bacillota</taxon>
        <taxon>Negativicutes</taxon>
        <taxon>Selenomonadales</taxon>
        <taxon>Sporomusaceae</taxon>
        <taxon>Sporomusa</taxon>
    </lineage>
</organism>
<gene>
    <name evidence="1" type="ORF">SPACI_051900</name>
</gene>
<reference evidence="1" key="1">
    <citation type="submission" date="2024-05" db="EMBL/GenBank/DDBJ databases">
        <title>Isolation and characterization of Sporomusa carbonis sp. nov., a carboxydotrophic hydrogenogen in the genus of Sporomusa isolated from a charcoal burning pile.</title>
        <authorList>
            <person name="Boeer T."/>
            <person name="Rosenbaum F."/>
            <person name="Eysell L."/>
            <person name="Mueller V."/>
            <person name="Daniel R."/>
            <person name="Poehlein A."/>
        </authorList>
    </citation>
    <scope>NUCLEOTIDE SEQUENCE [LARGE SCALE GENOMIC DNA]</scope>
    <source>
        <strain evidence="1">DSM 3132</strain>
    </source>
</reference>
<keyword evidence="2" id="KW-1185">Reference proteome</keyword>
<evidence type="ECO:0000313" key="2">
    <source>
        <dbReference type="Proteomes" id="UP000216052"/>
    </source>
</evidence>
<dbReference type="EMBL" id="CP155571">
    <property type="protein sequence ID" value="XFO75075.1"/>
    <property type="molecule type" value="Genomic_DNA"/>
</dbReference>
<dbReference type="Proteomes" id="UP000216052">
    <property type="component" value="Chromosome"/>
</dbReference>
<protein>
    <recommendedName>
        <fullName evidence="3">Zinc-ribbon domain-containing protein</fullName>
    </recommendedName>
</protein>
<name>A0ABZ3JAB0_SPOA4</name>
<sequence length="42" mass="4717">MCFRPPKVEKPIKCEACGTVNLPKSVKCKKCGTELKKNNVCY</sequence>